<organism evidence="1 2">
    <name type="scientific">Rubroshorea leprosula</name>
    <dbReference type="NCBI Taxonomy" id="152421"/>
    <lineage>
        <taxon>Eukaryota</taxon>
        <taxon>Viridiplantae</taxon>
        <taxon>Streptophyta</taxon>
        <taxon>Embryophyta</taxon>
        <taxon>Tracheophyta</taxon>
        <taxon>Spermatophyta</taxon>
        <taxon>Magnoliopsida</taxon>
        <taxon>eudicotyledons</taxon>
        <taxon>Gunneridae</taxon>
        <taxon>Pentapetalae</taxon>
        <taxon>rosids</taxon>
        <taxon>malvids</taxon>
        <taxon>Malvales</taxon>
        <taxon>Dipterocarpaceae</taxon>
        <taxon>Rubroshorea</taxon>
    </lineage>
</organism>
<reference evidence="1 2" key="1">
    <citation type="journal article" date="2021" name="Commun. Biol.">
        <title>The genome of Shorea leprosula (Dipterocarpaceae) highlights the ecological relevance of drought in aseasonal tropical rainforests.</title>
        <authorList>
            <person name="Ng K.K.S."/>
            <person name="Kobayashi M.J."/>
            <person name="Fawcett J.A."/>
            <person name="Hatakeyama M."/>
            <person name="Paape T."/>
            <person name="Ng C.H."/>
            <person name="Ang C.C."/>
            <person name="Tnah L.H."/>
            <person name="Lee C.T."/>
            <person name="Nishiyama T."/>
            <person name="Sese J."/>
            <person name="O'Brien M.J."/>
            <person name="Copetti D."/>
            <person name="Mohd Noor M.I."/>
            <person name="Ong R.C."/>
            <person name="Putra M."/>
            <person name="Sireger I.Z."/>
            <person name="Indrioko S."/>
            <person name="Kosugi Y."/>
            <person name="Izuno A."/>
            <person name="Isagi Y."/>
            <person name="Lee S.L."/>
            <person name="Shimizu K.K."/>
        </authorList>
    </citation>
    <scope>NUCLEOTIDE SEQUENCE [LARGE SCALE GENOMIC DNA]</scope>
    <source>
        <strain evidence="1">214</strain>
    </source>
</reference>
<keyword evidence="2" id="KW-1185">Reference proteome</keyword>
<dbReference type="EMBL" id="BPVZ01000501">
    <property type="protein sequence ID" value="GKV51460.1"/>
    <property type="molecule type" value="Genomic_DNA"/>
</dbReference>
<sequence length="103" mass="11405">MIKCWHFFSQGIRWTPNDGKSINFLFDDCLPSGPLSTAIHGPHSLQDYFLLVADATPSSPPSVSCTSSSLHYLTEPSKPPFYYLAKIPQTPFIGNSPLMEAFP</sequence>
<comment type="caution">
    <text evidence="1">The sequence shown here is derived from an EMBL/GenBank/DDBJ whole genome shotgun (WGS) entry which is preliminary data.</text>
</comment>
<dbReference type="AlphaFoldDB" id="A0AAV5MNI7"/>
<protein>
    <submittedName>
        <fullName evidence="1">Uncharacterized protein</fullName>
    </submittedName>
</protein>
<proteinExistence type="predicted"/>
<name>A0AAV5MNI7_9ROSI</name>
<dbReference type="Proteomes" id="UP001054252">
    <property type="component" value="Unassembled WGS sequence"/>
</dbReference>
<evidence type="ECO:0000313" key="2">
    <source>
        <dbReference type="Proteomes" id="UP001054252"/>
    </source>
</evidence>
<accession>A0AAV5MNI7</accession>
<gene>
    <name evidence="1" type="ORF">SLEP1_g58115</name>
</gene>
<evidence type="ECO:0000313" key="1">
    <source>
        <dbReference type="EMBL" id="GKV51460.1"/>
    </source>
</evidence>